<accession>A0A1V9ZVK7</accession>
<feature type="transmembrane region" description="Helical" evidence="1">
    <location>
        <begin position="430"/>
        <end position="451"/>
    </location>
</feature>
<organism evidence="2 3">
    <name type="scientific">Thraustotheca clavata</name>
    <dbReference type="NCBI Taxonomy" id="74557"/>
    <lineage>
        <taxon>Eukaryota</taxon>
        <taxon>Sar</taxon>
        <taxon>Stramenopiles</taxon>
        <taxon>Oomycota</taxon>
        <taxon>Saprolegniomycetes</taxon>
        <taxon>Saprolegniales</taxon>
        <taxon>Achlyaceae</taxon>
        <taxon>Thraustotheca</taxon>
    </lineage>
</organism>
<keyword evidence="3" id="KW-1185">Reference proteome</keyword>
<dbReference type="OrthoDB" id="62987at2759"/>
<sequence>MTLKMTENDKKRKVPRGVYFAFAAEVSAAVVLTATFNTFHVETFLNEYKLDLAAYASGHVIYAIVNTLNDLLGAYFVDAWAPIKGRAWLLSFGGAVWTVMFLLPWFPWKSYPAFHFVFSLSCYDTLYSFCAIAGGSLLTEMNISDSQRIQILRVKSIVGMTVAFVTTQLGQYFFASKGTFRIYCVVLAMIALGFYGLFYYLLTHEKTHKLMPRPMKTTSTPQTSTPLMTTVKQILSDFYHLKNFRYWLGMEMCLETQCNFNRHYLRIFLVHFSAGMWSLTTLASIISGLPLAMQIIRFGMYSVMDHIGVYHLYQYSFFAKLVASSMTACYVYGTSTSTGPILVFFFIFNMIVTELPTGGFPIAMGNMHKELSLRRLQTGRGIITSSSGMFMGLNAVFCKPMDSLLPILAATQLDAAHFQQNKNSSMVQSAMLHLLLLPPFLFSIVQLYSWYHYTLDTEKLATIENALQDTQQDPSALKQLV</sequence>
<protein>
    <recommendedName>
        <fullName evidence="4">Transmembrane protein</fullName>
    </recommendedName>
</protein>
<dbReference type="AlphaFoldDB" id="A0A1V9ZVK7"/>
<reference evidence="2 3" key="1">
    <citation type="journal article" date="2014" name="Genome Biol. Evol.">
        <title>The secreted proteins of Achlya hypogyna and Thraustotheca clavata identify the ancestral oomycete secretome and reveal gene acquisitions by horizontal gene transfer.</title>
        <authorList>
            <person name="Misner I."/>
            <person name="Blouin N."/>
            <person name="Leonard G."/>
            <person name="Richards T.A."/>
            <person name="Lane C.E."/>
        </authorList>
    </citation>
    <scope>NUCLEOTIDE SEQUENCE [LARGE SCALE GENOMIC DNA]</scope>
    <source>
        <strain evidence="2 3">ATCC 34112</strain>
    </source>
</reference>
<dbReference type="Proteomes" id="UP000243217">
    <property type="component" value="Unassembled WGS sequence"/>
</dbReference>
<dbReference type="PANTHER" id="PTHR28658">
    <property type="entry name" value="TRANSMEMBRANE PROTEIN 180"/>
    <property type="match status" value="1"/>
</dbReference>
<proteinExistence type="predicted"/>
<keyword evidence="1" id="KW-0812">Transmembrane</keyword>
<feature type="transmembrane region" description="Helical" evidence="1">
    <location>
        <begin position="151"/>
        <end position="174"/>
    </location>
</feature>
<keyword evidence="1" id="KW-0472">Membrane</keyword>
<evidence type="ECO:0000256" key="1">
    <source>
        <dbReference type="SAM" id="Phobius"/>
    </source>
</evidence>
<dbReference type="InterPro" id="IPR040035">
    <property type="entry name" value="TMEM180"/>
</dbReference>
<dbReference type="PANTHER" id="PTHR28658:SF1">
    <property type="entry name" value="MAJOR FACILITATOR SUPERFAMILY DOMAIN CONTAINING 13B"/>
    <property type="match status" value="1"/>
</dbReference>
<feature type="transmembrane region" description="Helical" evidence="1">
    <location>
        <begin position="267"/>
        <end position="292"/>
    </location>
</feature>
<gene>
    <name evidence="2" type="ORF">THRCLA_05558</name>
</gene>
<evidence type="ECO:0008006" key="4">
    <source>
        <dbReference type="Google" id="ProtNLM"/>
    </source>
</evidence>
<dbReference type="SUPFAM" id="SSF103473">
    <property type="entry name" value="MFS general substrate transporter"/>
    <property type="match status" value="1"/>
</dbReference>
<feature type="transmembrane region" description="Helical" evidence="1">
    <location>
        <begin position="20"/>
        <end position="39"/>
    </location>
</feature>
<feature type="transmembrane region" description="Helical" evidence="1">
    <location>
        <begin position="180"/>
        <end position="202"/>
    </location>
</feature>
<name>A0A1V9ZVK7_9STRA</name>
<keyword evidence="1" id="KW-1133">Transmembrane helix</keyword>
<feature type="transmembrane region" description="Helical" evidence="1">
    <location>
        <begin position="114"/>
        <end position="139"/>
    </location>
</feature>
<dbReference type="InterPro" id="IPR036259">
    <property type="entry name" value="MFS_trans_sf"/>
</dbReference>
<dbReference type="EMBL" id="JNBS01001285">
    <property type="protein sequence ID" value="OQS02038.1"/>
    <property type="molecule type" value="Genomic_DNA"/>
</dbReference>
<feature type="transmembrane region" description="Helical" evidence="1">
    <location>
        <begin position="89"/>
        <end position="108"/>
    </location>
</feature>
<feature type="transmembrane region" description="Helical" evidence="1">
    <location>
        <begin position="59"/>
        <end position="77"/>
    </location>
</feature>
<feature type="transmembrane region" description="Helical" evidence="1">
    <location>
        <begin position="340"/>
        <end position="362"/>
    </location>
</feature>
<feature type="transmembrane region" description="Helical" evidence="1">
    <location>
        <begin position="312"/>
        <end position="333"/>
    </location>
</feature>
<evidence type="ECO:0000313" key="2">
    <source>
        <dbReference type="EMBL" id="OQS02038.1"/>
    </source>
</evidence>
<comment type="caution">
    <text evidence="2">The sequence shown here is derived from an EMBL/GenBank/DDBJ whole genome shotgun (WGS) entry which is preliminary data.</text>
</comment>
<evidence type="ECO:0000313" key="3">
    <source>
        <dbReference type="Proteomes" id="UP000243217"/>
    </source>
</evidence>
<dbReference type="STRING" id="74557.A0A1V9ZVK7"/>